<keyword evidence="2" id="KW-1185">Reference proteome</keyword>
<gene>
    <name evidence="1" type="ORF">PsorP6_017270</name>
</gene>
<sequence>MEESGATPVTPGAEQATSGGSAADPSTSSYKDAVRKWGEQLSPSERQRGRLEHVKEIADGLAATSTRLQAAARKSQILLRVEAARSAPPVSDGPEKMH</sequence>
<evidence type="ECO:0000313" key="1">
    <source>
        <dbReference type="EMBL" id="KAI9919675.1"/>
    </source>
</evidence>
<protein>
    <submittedName>
        <fullName evidence="1">Uncharacterized protein</fullName>
    </submittedName>
</protein>
<name>A0ACC0WLB5_9STRA</name>
<dbReference type="EMBL" id="CM047590">
    <property type="protein sequence ID" value="KAI9919675.1"/>
    <property type="molecule type" value="Genomic_DNA"/>
</dbReference>
<dbReference type="Proteomes" id="UP001163321">
    <property type="component" value="Chromosome 11"/>
</dbReference>
<reference evidence="1 2" key="1">
    <citation type="journal article" date="2022" name="bioRxiv">
        <title>The genome of the oomycete Peronosclerospora sorghi, a cosmopolitan pathogen of maize and sorghum, is inflated with dispersed pseudogenes.</title>
        <authorList>
            <person name="Fletcher K."/>
            <person name="Martin F."/>
            <person name="Isakeit T."/>
            <person name="Cavanaugh K."/>
            <person name="Magill C."/>
            <person name="Michelmore R."/>
        </authorList>
    </citation>
    <scope>NUCLEOTIDE SEQUENCE [LARGE SCALE GENOMIC DNA]</scope>
    <source>
        <strain evidence="1">P6</strain>
    </source>
</reference>
<organism evidence="1 2">
    <name type="scientific">Peronosclerospora sorghi</name>
    <dbReference type="NCBI Taxonomy" id="230839"/>
    <lineage>
        <taxon>Eukaryota</taxon>
        <taxon>Sar</taxon>
        <taxon>Stramenopiles</taxon>
        <taxon>Oomycota</taxon>
        <taxon>Peronosporomycetes</taxon>
        <taxon>Peronosporales</taxon>
        <taxon>Peronosporaceae</taxon>
        <taxon>Peronosclerospora</taxon>
    </lineage>
</organism>
<comment type="caution">
    <text evidence="1">The sequence shown here is derived from an EMBL/GenBank/DDBJ whole genome shotgun (WGS) entry which is preliminary data.</text>
</comment>
<accession>A0ACC0WLB5</accession>
<proteinExistence type="predicted"/>
<evidence type="ECO:0000313" key="2">
    <source>
        <dbReference type="Proteomes" id="UP001163321"/>
    </source>
</evidence>